<dbReference type="OrthoDB" id="9133742at2"/>
<dbReference type="EMBL" id="CP017564">
    <property type="protein sequence ID" value="QXE07369.1"/>
    <property type="molecule type" value="Genomic_DNA"/>
</dbReference>
<organism evidence="1 2">
    <name type="scientific">Paraburkholderia sprentiae WSM5005</name>
    <dbReference type="NCBI Taxonomy" id="754502"/>
    <lineage>
        <taxon>Bacteria</taxon>
        <taxon>Pseudomonadati</taxon>
        <taxon>Pseudomonadota</taxon>
        <taxon>Betaproteobacteria</taxon>
        <taxon>Burkholderiales</taxon>
        <taxon>Burkholderiaceae</taxon>
        <taxon>Paraburkholderia</taxon>
    </lineage>
</organism>
<dbReference type="AlphaFoldDB" id="A0A8F4QIU0"/>
<keyword evidence="1" id="KW-0614">Plasmid</keyword>
<evidence type="ECO:0000313" key="2">
    <source>
        <dbReference type="Proteomes" id="UP000179860"/>
    </source>
</evidence>
<dbReference type="RefSeq" id="WP_154671640.1">
    <property type="nucleotide sequence ID" value="NZ_AXBN01000062.1"/>
</dbReference>
<reference evidence="1" key="1">
    <citation type="submission" date="2016-09" db="EMBL/GenBank/DDBJ databases">
        <title>The Complete Genome of Burkholderia sprentiae wsm5005.</title>
        <authorList>
            <person name="De Meyer S."/>
            <person name="Wang P."/>
            <person name="Terpolilli J."/>
        </authorList>
    </citation>
    <scope>NUCLEOTIDE SEQUENCE [LARGE SCALE GENOMIC DNA]</scope>
    <source>
        <strain evidence="1">WSM5005</strain>
    </source>
</reference>
<gene>
    <name evidence="1" type="ORF">BJG93_36605</name>
</gene>
<protein>
    <submittedName>
        <fullName evidence="1">Uncharacterized protein</fullName>
    </submittedName>
</protein>
<dbReference type="KEGG" id="pspw:BJG93_36605"/>
<dbReference type="Proteomes" id="UP000179860">
    <property type="component" value="Plasmid pl3WSM5005"/>
</dbReference>
<accession>A0A8F4QIU0</accession>
<evidence type="ECO:0000313" key="1">
    <source>
        <dbReference type="EMBL" id="QXE07369.1"/>
    </source>
</evidence>
<keyword evidence="2" id="KW-1185">Reference proteome</keyword>
<proteinExistence type="predicted"/>
<geneLocation type="plasmid" evidence="1 2">
    <name>pl3WSM5005</name>
</geneLocation>
<sequence>MAAKIYATLRKRYCTEALKSMGFTRDGSMLVKRGACRKVYATASSLDGYFWRVTPLVRHWR</sequence>
<name>A0A8F4QIU0_9BURK</name>